<organism evidence="2 3">
    <name type="scientific">Jimgerdemannia flammicorona</name>
    <dbReference type="NCBI Taxonomy" id="994334"/>
    <lineage>
        <taxon>Eukaryota</taxon>
        <taxon>Fungi</taxon>
        <taxon>Fungi incertae sedis</taxon>
        <taxon>Mucoromycota</taxon>
        <taxon>Mucoromycotina</taxon>
        <taxon>Endogonomycetes</taxon>
        <taxon>Endogonales</taxon>
        <taxon>Endogonaceae</taxon>
        <taxon>Jimgerdemannia</taxon>
    </lineage>
</organism>
<evidence type="ECO:0000313" key="3">
    <source>
        <dbReference type="Proteomes" id="UP000268093"/>
    </source>
</evidence>
<sequence length="26" mass="2935">MPCSVFSASGYGRQLPRPCQTHMPRK</sequence>
<reference evidence="2 3" key="1">
    <citation type="journal article" date="2018" name="New Phytol.">
        <title>Phylogenomics of Endogonaceae and evolution of mycorrhizas within Mucoromycota.</title>
        <authorList>
            <person name="Chang Y."/>
            <person name="Desiro A."/>
            <person name="Na H."/>
            <person name="Sandor L."/>
            <person name="Lipzen A."/>
            <person name="Clum A."/>
            <person name="Barry K."/>
            <person name="Grigoriev I.V."/>
            <person name="Martin F.M."/>
            <person name="Stajich J.E."/>
            <person name="Smith M.E."/>
            <person name="Bonito G."/>
            <person name="Spatafora J.W."/>
        </authorList>
    </citation>
    <scope>NUCLEOTIDE SEQUENCE [LARGE SCALE GENOMIC DNA]</scope>
    <source>
        <strain evidence="2 3">GMNB39</strain>
    </source>
</reference>
<comment type="caution">
    <text evidence="2">The sequence shown here is derived from an EMBL/GenBank/DDBJ whole genome shotgun (WGS) entry which is preliminary data.</text>
</comment>
<dbReference type="AlphaFoldDB" id="A0A433D7K3"/>
<feature type="region of interest" description="Disordered" evidence="1">
    <location>
        <begin position="1"/>
        <end position="26"/>
    </location>
</feature>
<dbReference type="Proteomes" id="UP000268093">
    <property type="component" value="Unassembled WGS sequence"/>
</dbReference>
<accession>A0A433D7K3</accession>
<proteinExistence type="predicted"/>
<protein>
    <submittedName>
        <fullName evidence="2">Uncharacterized protein</fullName>
    </submittedName>
</protein>
<evidence type="ECO:0000313" key="2">
    <source>
        <dbReference type="EMBL" id="RUP46842.1"/>
    </source>
</evidence>
<gene>
    <name evidence="2" type="ORF">BC936DRAFT_146463</name>
</gene>
<keyword evidence="3" id="KW-1185">Reference proteome</keyword>
<dbReference type="EMBL" id="RBNI01005297">
    <property type="protein sequence ID" value="RUP46842.1"/>
    <property type="molecule type" value="Genomic_DNA"/>
</dbReference>
<evidence type="ECO:0000256" key="1">
    <source>
        <dbReference type="SAM" id="MobiDB-lite"/>
    </source>
</evidence>
<name>A0A433D7K3_9FUNG</name>